<keyword evidence="4" id="KW-0378">Hydrolase</keyword>
<dbReference type="HOGENOM" id="CLU_1110043_0_0_7"/>
<gene>
    <name evidence="4" type="primary">mltD1</name>
    <name evidence="4" type="ordered locus">HRM2_17670</name>
</gene>
<sequence length="230" mass="24822">MVKANDTKDNPPSTFGARQNLRTTGDDEPEKTTSLLKKSDLSVVLIGAGIITVIVFILFFMTGRDEPIDATPAPGSDIQSLEARLTSLESLVAGLEKDAGSTPVSPPSLDSYKARVERVEAALSMKFDLVSNRLTVLERRIDGFDRRLDSQVKSSSPPKAAAVKTPSVKKAISKSVPSKAVAAAVVHKVKKGETLYSISRQYNTTVAKLRTLNHLTDKTDIFPGDDLVVK</sequence>
<dbReference type="PROSITE" id="PS51782">
    <property type="entry name" value="LYSM"/>
    <property type="match status" value="1"/>
</dbReference>
<dbReference type="SMART" id="SM00257">
    <property type="entry name" value="LysM"/>
    <property type="match status" value="1"/>
</dbReference>
<keyword evidence="2" id="KW-0472">Membrane</keyword>
<dbReference type="CDD" id="cd00118">
    <property type="entry name" value="LysM"/>
    <property type="match status" value="1"/>
</dbReference>
<dbReference type="STRING" id="177437.HRM2_17670"/>
<keyword evidence="4" id="KW-0326">Glycosidase</keyword>
<dbReference type="PANTHER" id="PTHR33734:SF22">
    <property type="entry name" value="MEMBRANE-BOUND LYTIC MUREIN TRANSGLYCOSYLASE D"/>
    <property type="match status" value="1"/>
</dbReference>
<dbReference type="RefSeq" id="WP_015903657.1">
    <property type="nucleotide sequence ID" value="NC_012108.1"/>
</dbReference>
<dbReference type="Pfam" id="PF01476">
    <property type="entry name" value="LysM"/>
    <property type="match status" value="1"/>
</dbReference>
<dbReference type="OrthoDB" id="370541at2"/>
<keyword evidence="2" id="KW-1133">Transmembrane helix</keyword>
<evidence type="ECO:0000313" key="5">
    <source>
        <dbReference type="Proteomes" id="UP000000442"/>
    </source>
</evidence>
<dbReference type="AlphaFoldDB" id="C0QB72"/>
<dbReference type="InterPro" id="IPR036779">
    <property type="entry name" value="LysM_dom_sf"/>
</dbReference>
<evidence type="ECO:0000256" key="2">
    <source>
        <dbReference type="SAM" id="Phobius"/>
    </source>
</evidence>
<keyword evidence="5" id="KW-1185">Reference proteome</keyword>
<evidence type="ECO:0000259" key="3">
    <source>
        <dbReference type="PROSITE" id="PS51782"/>
    </source>
</evidence>
<feature type="transmembrane region" description="Helical" evidence="2">
    <location>
        <begin position="41"/>
        <end position="61"/>
    </location>
</feature>
<evidence type="ECO:0000313" key="4">
    <source>
        <dbReference type="EMBL" id="ACN14871.1"/>
    </source>
</evidence>
<dbReference type="GO" id="GO:0016798">
    <property type="term" value="F:hydrolase activity, acting on glycosyl bonds"/>
    <property type="evidence" value="ECO:0007669"/>
    <property type="project" value="UniProtKB-KW"/>
</dbReference>
<dbReference type="Proteomes" id="UP000000442">
    <property type="component" value="Chromosome"/>
</dbReference>
<feature type="compositionally biased region" description="Polar residues" evidence="1">
    <location>
        <begin position="10"/>
        <end position="23"/>
    </location>
</feature>
<dbReference type="EMBL" id="CP001087">
    <property type="protein sequence ID" value="ACN14871.1"/>
    <property type="molecule type" value="Genomic_DNA"/>
</dbReference>
<dbReference type="EC" id="3.2.1.-" evidence="4"/>
<keyword evidence="2" id="KW-0812">Transmembrane</keyword>
<organism evidence="4 5">
    <name type="scientific">Desulforapulum autotrophicum (strain ATCC 43914 / DSM 3382 / VKM B-1955 / HRM2)</name>
    <name type="common">Desulfobacterium autotrophicum</name>
    <dbReference type="NCBI Taxonomy" id="177437"/>
    <lineage>
        <taxon>Bacteria</taxon>
        <taxon>Pseudomonadati</taxon>
        <taxon>Thermodesulfobacteriota</taxon>
        <taxon>Desulfobacteria</taxon>
        <taxon>Desulfobacterales</taxon>
        <taxon>Desulfobacteraceae</taxon>
        <taxon>Desulforapulum</taxon>
    </lineage>
</organism>
<name>C0QB72_DESAH</name>
<dbReference type="SUPFAM" id="SSF54106">
    <property type="entry name" value="LysM domain"/>
    <property type="match status" value="1"/>
</dbReference>
<accession>C0QB72</accession>
<dbReference type="PANTHER" id="PTHR33734">
    <property type="entry name" value="LYSM DOMAIN-CONTAINING GPI-ANCHORED PROTEIN 2"/>
    <property type="match status" value="1"/>
</dbReference>
<evidence type="ECO:0000256" key="1">
    <source>
        <dbReference type="SAM" id="MobiDB-lite"/>
    </source>
</evidence>
<dbReference type="GO" id="GO:0008932">
    <property type="term" value="F:lytic endotransglycosylase activity"/>
    <property type="evidence" value="ECO:0007669"/>
    <property type="project" value="TreeGrafter"/>
</dbReference>
<protein>
    <submittedName>
        <fullName evidence="4">MltD1</fullName>
        <ecNumber evidence="4">3.2.1.-</ecNumber>
    </submittedName>
</protein>
<dbReference type="Gene3D" id="3.10.350.10">
    <property type="entry name" value="LysM domain"/>
    <property type="match status" value="1"/>
</dbReference>
<dbReference type="eggNOG" id="COG1388">
    <property type="taxonomic scope" value="Bacteria"/>
</dbReference>
<proteinExistence type="predicted"/>
<feature type="domain" description="LysM" evidence="3">
    <location>
        <begin position="185"/>
        <end position="229"/>
    </location>
</feature>
<reference evidence="4 5" key="1">
    <citation type="journal article" date="2009" name="Environ. Microbiol.">
        <title>Genome sequence of Desulfobacterium autotrophicum HRM2, a marine sulfate reducer oxidizing organic carbon completely to carbon dioxide.</title>
        <authorList>
            <person name="Strittmatter A.W."/>
            <person name="Liesegang H."/>
            <person name="Rabus R."/>
            <person name="Decker I."/>
            <person name="Amann J."/>
            <person name="Andres S."/>
            <person name="Henne A."/>
            <person name="Fricke W.F."/>
            <person name="Martinez-Arias R."/>
            <person name="Bartels D."/>
            <person name="Goesmann A."/>
            <person name="Krause L."/>
            <person name="Puehler A."/>
            <person name="Klenk H.P."/>
            <person name="Richter M."/>
            <person name="Schuler M."/>
            <person name="Gloeckner F.O."/>
            <person name="Meyerdierks A."/>
            <person name="Gottschalk G."/>
            <person name="Amann R."/>
        </authorList>
    </citation>
    <scope>NUCLEOTIDE SEQUENCE [LARGE SCALE GENOMIC DNA]</scope>
    <source>
        <strain evidence="5">ATCC 43914 / DSM 3382 / HRM2</strain>
    </source>
</reference>
<feature type="region of interest" description="Disordered" evidence="1">
    <location>
        <begin position="1"/>
        <end position="32"/>
    </location>
</feature>
<dbReference type="InterPro" id="IPR018392">
    <property type="entry name" value="LysM"/>
</dbReference>
<dbReference type="KEGG" id="dat:HRM2_17670"/>